<name>A0A2N3YGQ2_9MICO</name>
<sequence>MPRSNRRRRDLEVRPLGASTAVSTETWRGRPWNVRRLSGATSGREYVCPGCHQGIPTGTPHVVAWPAEGVGGLEQRRHWHTRCWGARNAARP</sequence>
<dbReference type="AlphaFoldDB" id="A0A2N3YGQ2"/>
<dbReference type="EMBL" id="PJNE01000001">
    <property type="protein sequence ID" value="PKW26023.1"/>
    <property type="molecule type" value="Genomic_DNA"/>
</dbReference>
<comment type="caution">
    <text evidence="2">The sequence shown here is derived from an EMBL/GenBank/DDBJ whole genome shotgun (WGS) entry which is preliminary data.</text>
</comment>
<dbReference type="OrthoDB" id="3381577at2"/>
<evidence type="ECO:0008006" key="4">
    <source>
        <dbReference type="Google" id="ProtNLM"/>
    </source>
</evidence>
<proteinExistence type="predicted"/>
<accession>A0A2N3YGQ2</accession>
<keyword evidence="3" id="KW-1185">Reference proteome</keyword>
<gene>
    <name evidence="2" type="ORF">ATL31_0827</name>
</gene>
<feature type="region of interest" description="Disordered" evidence="1">
    <location>
        <begin position="1"/>
        <end position="24"/>
    </location>
</feature>
<evidence type="ECO:0000256" key="1">
    <source>
        <dbReference type="SAM" id="MobiDB-lite"/>
    </source>
</evidence>
<organism evidence="2 3">
    <name type="scientific">Phycicoccus duodecadis</name>
    <dbReference type="NCBI Taxonomy" id="173053"/>
    <lineage>
        <taxon>Bacteria</taxon>
        <taxon>Bacillati</taxon>
        <taxon>Actinomycetota</taxon>
        <taxon>Actinomycetes</taxon>
        <taxon>Micrococcales</taxon>
        <taxon>Intrasporangiaceae</taxon>
        <taxon>Phycicoccus</taxon>
    </lineage>
</organism>
<evidence type="ECO:0000313" key="3">
    <source>
        <dbReference type="Proteomes" id="UP000233781"/>
    </source>
</evidence>
<protein>
    <recommendedName>
        <fullName evidence="4">ATP/GTP-binding protein</fullName>
    </recommendedName>
</protein>
<reference evidence="2 3" key="1">
    <citation type="submission" date="2017-12" db="EMBL/GenBank/DDBJ databases">
        <title>Sequencing the genomes of 1000 Actinobacteria strains.</title>
        <authorList>
            <person name="Klenk H.-P."/>
        </authorList>
    </citation>
    <scope>NUCLEOTIDE SEQUENCE [LARGE SCALE GENOMIC DNA]</scope>
    <source>
        <strain evidence="2 3">DSM 12806</strain>
    </source>
</reference>
<dbReference type="RefSeq" id="WP_101394657.1">
    <property type="nucleotide sequence ID" value="NZ_PJNE01000001.1"/>
</dbReference>
<evidence type="ECO:0000313" key="2">
    <source>
        <dbReference type="EMBL" id="PKW26023.1"/>
    </source>
</evidence>
<dbReference type="Proteomes" id="UP000233781">
    <property type="component" value="Unassembled WGS sequence"/>
</dbReference>